<comment type="cofactor">
    <cofactor evidence="1 9">
        <name>Mg(2+)</name>
        <dbReference type="ChEBI" id="CHEBI:18420"/>
    </cofactor>
</comment>
<dbReference type="NCBIfam" id="NF008956">
    <property type="entry name" value="PRK12299.1"/>
    <property type="match status" value="1"/>
</dbReference>
<dbReference type="InterPro" id="IPR036346">
    <property type="entry name" value="GTP-bd_prot_GTP1/OBG_C_sf"/>
</dbReference>
<dbReference type="InterPro" id="IPR014100">
    <property type="entry name" value="GTP-bd_Obg/CgtA"/>
</dbReference>
<evidence type="ECO:0000256" key="1">
    <source>
        <dbReference type="ARBA" id="ARBA00001946"/>
    </source>
</evidence>
<dbReference type="GO" id="GO:0042254">
    <property type="term" value="P:ribosome biogenesis"/>
    <property type="evidence" value="ECO:0007669"/>
    <property type="project" value="UniProtKB-UniRule"/>
</dbReference>
<evidence type="ECO:0000256" key="10">
    <source>
        <dbReference type="SAM" id="MobiDB-lite"/>
    </source>
</evidence>
<dbReference type="InterPro" id="IPR045086">
    <property type="entry name" value="OBG_GTPase"/>
</dbReference>
<dbReference type="Pfam" id="PF01926">
    <property type="entry name" value="MMR_HSR1"/>
    <property type="match status" value="1"/>
</dbReference>
<dbReference type="Pfam" id="PF01018">
    <property type="entry name" value="GTP1_OBG"/>
    <property type="match status" value="1"/>
</dbReference>
<name>A0A178LSV5_9CHLR</name>
<dbReference type="FunFam" id="2.70.210.12:FF:000001">
    <property type="entry name" value="GTPase Obg"/>
    <property type="match status" value="1"/>
</dbReference>
<evidence type="ECO:0000259" key="12">
    <source>
        <dbReference type="PROSITE" id="PS51881"/>
    </source>
</evidence>
<comment type="function">
    <text evidence="9">An essential GTPase which binds GTP, GDP and possibly (p)ppGpp with moderate affinity, with high nucleotide exchange rates and a fairly low GTP hydrolysis rate. Plays a role in control of the cell cycle, stress response, ribosome biogenesis and in those bacteria that undergo differentiation, in morphogenesis control.</text>
</comment>
<keyword evidence="3 9" id="KW-0963">Cytoplasm</keyword>
<dbReference type="Gene3D" id="2.70.210.12">
    <property type="entry name" value="GTP1/OBG domain"/>
    <property type="match status" value="1"/>
</dbReference>
<sequence length="439" mass="47362">MRMTTDFFDQATIVVRAGNGGNGAATFRREKYVPRGGPNGGDGGRGGHVYLVADPEYNTLLHFRYQRKFVAENGGHGGKNAMHGRNGADVVVPVPPGTVVRATIDGVTYTVDLARPGQRLLAARGGRGGLGNIHFATPTRQAPRLAELGEPGQELTLELELKMLADVGLVGFPNAGKSTLLSVISAARPKIAAYPFTTLTPNLGIVEVGLQRFVVADIPGLIEGAHAGVGLGHDFLRHVERTRLLIHIIDAAGVDGRAPWDDYEQINTELRLYQPELALRKQVVALNKADLPAAQENLPILRSRLPVAPEDLFVISAATGAGIEPLLQRVAELLRADPPPQREPVDPDEPPLEWPLPPVDENAFTIEREGDAFRVRGVKIERLIAMSNLDQDEALDRIQRVLEASGINEALIAAGVQDGDLVRIGRAELVWDDSGRHIA</sequence>
<feature type="domain" description="OBG-type G" evidence="11">
    <location>
        <begin position="165"/>
        <end position="335"/>
    </location>
</feature>
<dbReference type="InterPro" id="IPR036726">
    <property type="entry name" value="GTP1_OBG_dom_sf"/>
</dbReference>
<feature type="domain" description="Obg" evidence="13">
    <location>
        <begin position="5"/>
        <end position="164"/>
    </location>
</feature>
<dbReference type="PROSITE" id="PS51710">
    <property type="entry name" value="G_OBG"/>
    <property type="match status" value="1"/>
</dbReference>
<keyword evidence="15" id="KW-1185">Reference proteome</keyword>
<feature type="binding site" evidence="9">
    <location>
        <begin position="196"/>
        <end position="200"/>
    </location>
    <ligand>
        <name>GTP</name>
        <dbReference type="ChEBI" id="CHEBI:37565"/>
    </ligand>
</feature>
<evidence type="ECO:0000259" key="11">
    <source>
        <dbReference type="PROSITE" id="PS51710"/>
    </source>
</evidence>
<dbReference type="AlphaFoldDB" id="A0A178LSV5"/>
<keyword evidence="5 9" id="KW-0547">Nucleotide-binding</keyword>
<dbReference type="Proteomes" id="UP000078287">
    <property type="component" value="Unassembled WGS sequence"/>
</dbReference>
<accession>A0A178LSV5</accession>
<dbReference type="GO" id="GO:0005737">
    <property type="term" value="C:cytoplasm"/>
    <property type="evidence" value="ECO:0007669"/>
    <property type="project" value="UniProtKB-SubCell"/>
</dbReference>
<dbReference type="PANTHER" id="PTHR11702">
    <property type="entry name" value="DEVELOPMENTALLY REGULATED GTP-BINDING PROTEIN-RELATED"/>
    <property type="match status" value="1"/>
</dbReference>
<dbReference type="GO" id="GO:0003924">
    <property type="term" value="F:GTPase activity"/>
    <property type="evidence" value="ECO:0007669"/>
    <property type="project" value="UniProtKB-UniRule"/>
</dbReference>
<proteinExistence type="inferred from homology"/>
<dbReference type="NCBIfam" id="TIGR02729">
    <property type="entry name" value="Obg_CgtA"/>
    <property type="match status" value="1"/>
</dbReference>
<dbReference type="InterPro" id="IPR031167">
    <property type="entry name" value="G_OBG"/>
</dbReference>
<feature type="binding site" evidence="9">
    <location>
        <begin position="316"/>
        <end position="318"/>
    </location>
    <ligand>
        <name>GTP</name>
        <dbReference type="ChEBI" id="CHEBI:37565"/>
    </ligand>
</feature>
<feature type="binding site" evidence="9">
    <location>
        <begin position="287"/>
        <end position="290"/>
    </location>
    <ligand>
        <name>GTP</name>
        <dbReference type="ChEBI" id="CHEBI:37565"/>
    </ligand>
</feature>
<comment type="subunit">
    <text evidence="9">Monomer.</text>
</comment>
<feature type="region of interest" description="Disordered" evidence="10">
    <location>
        <begin position="337"/>
        <end position="359"/>
    </location>
</feature>
<dbReference type="EMBL" id="LWQS01000114">
    <property type="protein sequence ID" value="OAN37082.1"/>
    <property type="molecule type" value="Genomic_DNA"/>
</dbReference>
<dbReference type="RefSeq" id="WP_066791397.1">
    <property type="nucleotide sequence ID" value="NZ_LWQS01000114.1"/>
</dbReference>
<dbReference type="PROSITE" id="PS51881">
    <property type="entry name" value="OCT"/>
    <property type="match status" value="1"/>
</dbReference>
<dbReference type="Gene3D" id="3.40.50.300">
    <property type="entry name" value="P-loop containing nucleotide triphosphate hydrolases"/>
    <property type="match status" value="1"/>
</dbReference>
<dbReference type="SUPFAM" id="SSF102741">
    <property type="entry name" value="Obg GTP-binding protein C-terminal domain"/>
    <property type="match status" value="1"/>
</dbReference>
<keyword evidence="8 9" id="KW-0342">GTP-binding</keyword>
<evidence type="ECO:0000259" key="13">
    <source>
        <dbReference type="PROSITE" id="PS51883"/>
    </source>
</evidence>
<evidence type="ECO:0000256" key="5">
    <source>
        <dbReference type="ARBA" id="ARBA00022741"/>
    </source>
</evidence>
<keyword evidence="4 9" id="KW-0479">Metal-binding</keyword>
<dbReference type="PROSITE" id="PS51883">
    <property type="entry name" value="OBG"/>
    <property type="match status" value="1"/>
</dbReference>
<comment type="caution">
    <text evidence="14">The sequence shown here is derived from an EMBL/GenBank/DDBJ whole genome shotgun (WGS) entry which is preliminary data.</text>
</comment>
<evidence type="ECO:0000256" key="3">
    <source>
        <dbReference type="ARBA" id="ARBA00022490"/>
    </source>
</evidence>
<evidence type="ECO:0000313" key="14">
    <source>
        <dbReference type="EMBL" id="OAN37082.1"/>
    </source>
</evidence>
<feature type="binding site" evidence="9">
    <location>
        <begin position="217"/>
        <end position="220"/>
    </location>
    <ligand>
        <name>GTP</name>
        <dbReference type="ChEBI" id="CHEBI:37565"/>
    </ligand>
</feature>
<dbReference type="PROSITE" id="PS00905">
    <property type="entry name" value="GTP1_OBG"/>
    <property type="match status" value="1"/>
</dbReference>
<dbReference type="GO" id="GO:0005525">
    <property type="term" value="F:GTP binding"/>
    <property type="evidence" value="ECO:0007669"/>
    <property type="project" value="UniProtKB-UniRule"/>
</dbReference>
<dbReference type="GO" id="GO:0000287">
    <property type="term" value="F:magnesium ion binding"/>
    <property type="evidence" value="ECO:0007669"/>
    <property type="project" value="InterPro"/>
</dbReference>
<dbReference type="SUPFAM" id="SSF52540">
    <property type="entry name" value="P-loop containing nucleoside triphosphate hydrolases"/>
    <property type="match status" value="1"/>
</dbReference>
<dbReference type="Gene3D" id="3.30.300.350">
    <property type="entry name" value="GTP-binding protein OBG, C-terminal domain"/>
    <property type="match status" value="1"/>
</dbReference>
<dbReference type="InterPro" id="IPR006169">
    <property type="entry name" value="GTP1_OBG_dom"/>
</dbReference>
<feature type="domain" description="OCT" evidence="12">
    <location>
        <begin position="356"/>
        <end position="433"/>
    </location>
</feature>
<organism evidence="14 15">
    <name type="scientific">Chloroflexus islandicus</name>
    <dbReference type="NCBI Taxonomy" id="1707952"/>
    <lineage>
        <taxon>Bacteria</taxon>
        <taxon>Bacillati</taxon>
        <taxon>Chloroflexota</taxon>
        <taxon>Chloroflexia</taxon>
        <taxon>Chloroflexales</taxon>
        <taxon>Chloroflexineae</taxon>
        <taxon>Chloroflexaceae</taxon>
        <taxon>Chloroflexus</taxon>
    </lineage>
</organism>
<evidence type="ECO:0000256" key="8">
    <source>
        <dbReference type="ARBA" id="ARBA00023134"/>
    </source>
</evidence>
<dbReference type="InterPro" id="IPR027417">
    <property type="entry name" value="P-loop_NTPase"/>
</dbReference>
<feature type="region of interest" description="Disordered" evidence="10">
    <location>
        <begin position="25"/>
        <end position="44"/>
    </location>
</feature>
<reference evidence="14 15" key="1">
    <citation type="submission" date="2016-04" db="EMBL/GenBank/DDBJ databases">
        <title>Chloroflexus islandicus sp. nov., a thermophilic filamentous anoxygenic phototrophic bacterium from geyser Strokkur (Iceland).</title>
        <authorList>
            <person name="Gaisin V.A."/>
            <person name="Kalashnikov A.M."/>
            <person name="Sukhacheva M.V."/>
            <person name="Grouzdev D.S."/>
            <person name="Ivanov T.M."/>
            <person name="Kuznetsov B."/>
            <person name="Gorlenko V.M."/>
        </authorList>
    </citation>
    <scope>NUCLEOTIDE SEQUENCE [LARGE SCALE GENOMIC DNA]</scope>
    <source>
        <strain evidence="15">isl-2</strain>
    </source>
</reference>
<dbReference type="InterPro" id="IPR006074">
    <property type="entry name" value="GTP1-OBG_CS"/>
</dbReference>
<evidence type="ECO:0000256" key="2">
    <source>
        <dbReference type="ARBA" id="ARBA00007699"/>
    </source>
</evidence>
<feature type="binding site" evidence="9">
    <location>
        <position position="198"/>
    </location>
    <ligand>
        <name>Mg(2+)</name>
        <dbReference type="ChEBI" id="CHEBI:18420"/>
    </ligand>
</feature>
<dbReference type="OrthoDB" id="9807318at2"/>
<keyword evidence="7 9" id="KW-0460">Magnesium</keyword>
<dbReference type="InterPro" id="IPR006073">
    <property type="entry name" value="GTP-bd"/>
</dbReference>
<dbReference type="CDD" id="cd01898">
    <property type="entry name" value="Obg"/>
    <property type="match status" value="1"/>
</dbReference>
<dbReference type="EC" id="3.6.5.-" evidence="9"/>
<dbReference type="NCBIfam" id="NF008955">
    <property type="entry name" value="PRK12297.1"/>
    <property type="match status" value="1"/>
</dbReference>
<comment type="subcellular location">
    <subcellularLocation>
        <location evidence="9">Cytoplasm</location>
    </subcellularLocation>
</comment>
<dbReference type="NCBIfam" id="TIGR03595">
    <property type="entry name" value="Obg_CgtA_exten"/>
    <property type="match status" value="1"/>
</dbReference>
<dbReference type="InterPro" id="IPR015349">
    <property type="entry name" value="OCT_dom"/>
</dbReference>
<dbReference type="PANTHER" id="PTHR11702:SF31">
    <property type="entry name" value="MITOCHONDRIAL RIBOSOME-ASSOCIATED GTPASE 2"/>
    <property type="match status" value="1"/>
</dbReference>
<evidence type="ECO:0000256" key="7">
    <source>
        <dbReference type="ARBA" id="ARBA00022842"/>
    </source>
</evidence>
<feature type="binding site" evidence="9">
    <location>
        <begin position="171"/>
        <end position="178"/>
    </location>
    <ligand>
        <name>GTP</name>
        <dbReference type="ChEBI" id="CHEBI:37565"/>
    </ligand>
</feature>
<feature type="binding site" evidence="9">
    <location>
        <position position="178"/>
    </location>
    <ligand>
        <name>Mg(2+)</name>
        <dbReference type="ChEBI" id="CHEBI:18420"/>
    </ligand>
</feature>
<dbReference type="Pfam" id="PF09269">
    <property type="entry name" value="DUF1967"/>
    <property type="match status" value="1"/>
</dbReference>
<evidence type="ECO:0000256" key="4">
    <source>
        <dbReference type="ARBA" id="ARBA00022723"/>
    </source>
</evidence>
<keyword evidence="6 9" id="KW-0378">Hydrolase</keyword>
<dbReference type="NCBIfam" id="NF008954">
    <property type="entry name" value="PRK12296.1"/>
    <property type="match status" value="1"/>
</dbReference>
<evidence type="ECO:0000256" key="6">
    <source>
        <dbReference type="ARBA" id="ARBA00022801"/>
    </source>
</evidence>
<protein>
    <recommendedName>
        <fullName evidence="9">GTPase Obg</fullName>
        <ecNumber evidence="9">3.6.5.-</ecNumber>
    </recommendedName>
    <alternativeName>
        <fullName evidence="9">GTP-binding protein Obg</fullName>
    </alternativeName>
</protein>
<dbReference type="PRINTS" id="PR00326">
    <property type="entry name" value="GTP1OBG"/>
</dbReference>
<evidence type="ECO:0000313" key="15">
    <source>
        <dbReference type="Proteomes" id="UP000078287"/>
    </source>
</evidence>
<dbReference type="SUPFAM" id="SSF82051">
    <property type="entry name" value="Obg GTP-binding protein N-terminal domain"/>
    <property type="match status" value="1"/>
</dbReference>
<dbReference type="HAMAP" id="MF_01454">
    <property type="entry name" value="GTPase_Obg"/>
    <property type="match status" value="1"/>
</dbReference>
<dbReference type="STRING" id="1707952.A6A03_05410"/>
<evidence type="ECO:0000256" key="9">
    <source>
        <dbReference type="HAMAP-Rule" id="MF_01454"/>
    </source>
</evidence>
<gene>
    <name evidence="9" type="primary">obg</name>
    <name evidence="14" type="ORF">A6A03_05410</name>
</gene>
<comment type="similarity">
    <text evidence="2 9">Belongs to the TRAFAC class OBG-HflX-like GTPase superfamily. OBG GTPase family.</text>
</comment>